<accession>A0ABP6UR12</accession>
<dbReference type="EMBL" id="BAABCW010000018">
    <property type="protein sequence ID" value="GAA3517949.1"/>
    <property type="molecule type" value="Genomic_DNA"/>
</dbReference>
<evidence type="ECO:0000256" key="1">
    <source>
        <dbReference type="ARBA" id="ARBA00004924"/>
    </source>
</evidence>
<dbReference type="SUPFAM" id="SSF55729">
    <property type="entry name" value="Acyl-CoA N-acyltransferases (Nat)"/>
    <property type="match status" value="1"/>
</dbReference>
<keyword evidence="4" id="KW-1185">Reference proteome</keyword>
<dbReference type="InterPro" id="IPR022770">
    <property type="entry name" value="IucA/IucC-like_C"/>
</dbReference>
<reference evidence="4" key="1">
    <citation type="journal article" date="2019" name="Int. J. Syst. Evol. Microbiol.">
        <title>The Global Catalogue of Microorganisms (GCM) 10K type strain sequencing project: providing services to taxonomists for standard genome sequencing and annotation.</title>
        <authorList>
            <consortium name="The Broad Institute Genomics Platform"/>
            <consortium name="The Broad Institute Genome Sequencing Center for Infectious Disease"/>
            <person name="Wu L."/>
            <person name="Ma J."/>
        </authorList>
    </citation>
    <scope>NUCLEOTIDE SEQUENCE [LARGE SCALE GENOMIC DNA]</scope>
    <source>
        <strain evidence="4">JCM 17106</strain>
    </source>
</reference>
<dbReference type="InterPro" id="IPR016181">
    <property type="entry name" value="Acyl_CoA_acyltransferase"/>
</dbReference>
<comment type="pathway">
    <text evidence="1">Siderophore biosynthesis.</text>
</comment>
<dbReference type="Pfam" id="PF13523">
    <property type="entry name" value="Acetyltransf_8"/>
    <property type="match status" value="1"/>
</dbReference>
<dbReference type="InterPro" id="IPR037455">
    <property type="entry name" value="LucA/IucC-like"/>
</dbReference>
<dbReference type="Pfam" id="PF04183">
    <property type="entry name" value="IucA_IucC"/>
    <property type="match status" value="1"/>
</dbReference>
<evidence type="ECO:0000259" key="2">
    <source>
        <dbReference type="SMART" id="SM01006"/>
    </source>
</evidence>
<dbReference type="Proteomes" id="UP001500459">
    <property type="component" value="Unassembled WGS sequence"/>
</dbReference>
<dbReference type="PANTHER" id="PTHR34384:SF6">
    <property type="entry name" value="STAPHYLOFERRIN B SYNTHASE"/>
    <property type="match status" value="1"/>
</dbReference>
<gene>
    <name evidence="3" type="ORF">GCM10022393_35120</name>
</gene>
<feature type="domain" description="Acyltransferase MbtK/IucB-like conserved" evidence="2">
    <location>
        <begin position="29"/>
        <end position="77"/>
    </location>
</feature>
<dbReference type="Gene3D" id="3.30.310.280">
    <property type="match status" value="1"/>
</dbReference>
<name>A0ABP6UR12_9FLAO</name>
<protein>
    <submittedName>
        <fullName evidence="3">GNAT family N-acetyltransferase</fullName>
    </submittedName>
</protein>
<dbReference type="InterPro" id="IPR007310">
    <property type="entry name" value="Aerobactin_biosyn_IucA/IucC_N"/>
</dbReference>
<dbReference type="Gene3D" id="1.10.510.40">
    <property type="match status" value="1"/>
</dbReference>
<proteinExistence type="predicted"/>
<comment type="caution">
    <text evidence="3">The sequence shown here is derived from an EMBL/GenBank/DDBJ whole genome shotgun (WGS) entry which is preliminary data.</text>
</comment>
<dbReference type="SMART" id="SM01006">
    <property type="entry name" value="AlcB"/>
    <property type="match status" value="1"/>
</dbReference>
<dbReference type="Gene3D" id="6.10.250.3370">
    <property type="match status" value="1"/>
</dbReference>
<dbReference type="Gene3D" id="3.40.630.30">
    <property type="match status" value="1"/>
</dbReference>
<dbReference type="InterPro" id="IPR019432">
    <property type="entry name" value="Acyltransferase_MbtK/IucB-like"/>
</dbReference>
<dbReference type="Pfam" id="PF06276">
    <property type="entry name" value="FhuF"/>
    <property type="match status" value="1"/>
</dbReference>
<evidence type="ECO:0000313" key="4">
    <source>
        <dbReference type="Proteomes" id="UP001500459"/>
    </source>
</evidence>
<sequence length="817" mass="94768">MTTLMNKHKEIMNIVFSKTIQNFGTIELRHLDIEKDIHTIYEWVSKPYASFWGMLDKPLEAIKSEYTQLISRENYEVFIGMYKDEPIFLMEKYKASTDRISSYYDAKDGDYGMHILVAPPQQKIHDFTWNVFSTIVSYFFTQPQISRIVVEPDIRNKKIHELNKKAGFYYLKEINLPEKKAALAFCRPEDFRKASNGYQQYQKTMNKISIPNTEAQNISHLKPDIWKKANIALVRKAISEFAHELILKPKKILEIDEVDTYIIVSDTPGITYEFSAILKSLDHWVIDETTIQKKHNGINQEIEALSFIVEFRHTLGIPETLLAVYLEEISSTLASAAYKYSNQQFFSKELIQGSFQVIEHAMTEGHPCFIANNGRIGFNGEDYIKYAPETNQPFKIYWLAGHKSKATYSSAQGHSYNTMMRKELGIHTIAKFNSELESLGLDPAAYLFMPVHPWQWNHKIIQVFSSDIANQHIIFLGESNDEYSAQQSIRTLYNHSSPEKMYTKTALSILNMGFMRGLSPYYMKSTPAITEWITEILGKDEFLKQVGFTMLGEVATMGFENTYYEVLGKTNAHNKMLSALWRESPHTKIKEQQQLMTMAAFLHLDTEGNSFLNALIDASPYDTKTWVDRYLQAYLSPLLHCFFKYELVFIPHGENLIMVMENHTPVKILMKDITEEVIVFDPDLDLPEKVQRLYAETSDSMKVLTIFTDIFDSFFRFMSAILDTHHGYSEACFWEQVADCIHQYQSQHPELQPVYERYDLFIPEFDRCCLNRLQLKNTRQMLNLADPIESLILEGTLKNPIAAYKHTIKKEPLTESV</sequence>
<dbReference type="PANTHER" id="PTHR34384">
    <property type="entry name" value="L-2,3-DIAMINOPROPANOATE--CITRATE LIGASE"/>
    <property type="match status" value="1"/>
</dbReference>
<evidence type="ECO:0000313" key="3">
    <source>
        <dbReference type="EMBL" id="GAA3517949.1"/>
    </source>
</evidence>
<organism evidence="3 4">
    <name type="scientific">Aquimarina addita</name>
    <dbReference type="NCBI Taxonomy" id="870485"/>
    <lineage>
        <taxon>Bacteria</taxon>
        <taxon>Pseudomonadati</taxon>
        <taxon>Bacteroidota</taxon>
        <taxon>Flavobacteriia</taxon>
        <taxon>Flavobacteriales</taxon>
        <taxon>Flavobacteriaceae</taxon>
        <taxon>Aquimarina</taxon>
    </lineage>
</organism>